<comment type="subcellular location">
    <subcellularLocation>
        <location evidence="1">Membrane</location>
    </subcellularLocation>
</comment>
<reference evidence="8 9" key="1">
    <citation type="submission" date="2016-04" db="EMBL/GenBank/DDBJ databases">
        <title>A degradative enzymes factory behind the ericoid mycorrhizal symbiosis.</title>
        <authorList>
            <consortium name="DOE Joint Genome Institute"/>
            <person name="Martino E."/>
            <person name="Morin E."/>
            <person name="Grelet G."/>
            <person name="Kuo A."/>
            <person name="Kohler A."/>
            <person name="Daghino S."/>
            <person name="Barry K."/>
            <person name="Choi C."/>
            <person name="Cichocki N."/>
            <person name="Clum A."/>
            <person name="Copeland A."/>
            <person name="Hainaut M."/>
            <person name="Haridas S."/>
            <person name="Labutti K."/>
            <person name="Lindquist E."/>
            <person name="Lipzen A."/>
            <person name="Khouja H.-R."/>
            <person name="Murat C."/>
            <person name="Ohm R."/>
            <person name="Olson A."/>
            <person name="Spatafora J."/>
            <person name="Veneault-Fourrey C."/>
            <person name="Henrissat B."/>
            <person name="Grigoriev I."/>
            <person name="Martin F."/>
            <person name="Perotto S."/>
        </authorList>
    </citation>
    <scope>NUCLEOTIDE SEQUENCE [LARGE SCALE GENOMIC DNA]</scope>
    <source>
        <strain evidence="8 9">F</strain>
    </source>
</reference>
<evidence type="ECO:0000256" key="3">
    <source>
        <dbReference type="ARBA" id="ARBA00022692"/>
    </source>
</evidence>
<evidence type="ECO:0000313" key="8">
    <source>
        <dbReference type="EMBL" id="PMD44004.1"/>
    </source>
</evidence>
<dbReference type="AlphaFoldDB" id="A0A2J6RZR7"/>
<evidence type="ECO:0000256" key="2">
    <source>
        <dbReference type="ARBA" id="ARBA00007558"/>
    </source>
</evidence>
<dbReference type="InterPro" id="IPR006968">
    <property type="entry name" value="RUS_fam"/>
</dbReference>
<dbReference type="OrthoDB" id="364779at2759"/>
<keyword evidence="4 6" id="KW-1133">Transmembrane helix</keyword>
<dbReference type="PANTHER" id="PTHR12770:SF31">
    <property type="entry name" value="RUS FAMILY MEMBER 1"/>
    <property type="match status" value="1"/>
</dbReference>
<evidence type="ECO:0000256" key="5">
    <source>
        <dbReference type="ARBA" id="ARBA00023136"/>
    </source>
</evidence>
<dbReference type="GO" id="GO:0016020">
    <property type="term" value="C:membrane"/>
    <property type="evidence" value="ECO:0007669"/>
    <property type="project" value="UniProtKB-SubCell"/>
</dbReference>
<name>A0A2J6RZR7_HYAVF</name>
<evidence type="ECO:0000313" key="9">
    <source>
        <dbReference type="Proteomes" id="UP000235786"/>
    </source>
</evidence>
<keyword evidence="5 6" id="KW-0472">Membrane</keyword>
<dbReference type="PANTHER" id="PTHR12770">
    <property type="entry name" value="RUS1 FAMILY PROTEIN C16ORF58"/>
    <property type="match status" value="1"/>
</dbReference>
<feature type="transmembrane region" description="Helical" evidence="6">
    <location>
        <begin position="218"/>
        <end position="235"/>
    </location>
</feature>
<gene>
    <name evidence="8" type="ORF">L207DRAFT_578966</name>
</gene>
<dbReference type="Pfam" id="PF04884">
    <property type="entry name" value="UVB_sens_prot"/>
    <property type="match status" value="1"/>
</dbReference>
<dbReference type="InterPro" id="IPR054549">
    <property type="entry name" value="UVB_sens_RUS_dom"/>
</dbReference>
<organism evidence="8 9">
    <name type="scientific">Hyaloscypha variabilis (strain UAMH 11265 / GT02V1 / F)</name>
    <name type="common">Meliniomyces variabilis</name>
    <dbReference type="NCBI Taxonomy" id="1149755"/>
    <lineage>
        <taxon>Eukaryota</taxon>
        <taxon>Fungi</taxon>
        <taxon>Dikarya</taxon>
        <taxon>Ascomycota</taxon>
        <taxon>Pezizomycotina</taxon>
        <taxon>Leotiomycetes</taxon>
        <taxon>Helotiales</taxon>
        <taxon>Hyaloscyphaceae</taxon>
        <taxon>Hyaloscypha</taxon>
        <taxon>Hyaloscypha variabilis</taxon>
    </lineage>
</organism>
<protein>
    <submittedName>
        <fullName evidence="8">DUF647-domain-containing protein</fullName>
    </submittedName>
</protein>
<evidence type="ECO:0000256" key="1">
    <source>
        <dbReference type="ARBA" id="ARBA00004370"/>
    </source>
</evidence>
<accession>A0A2J6RZR7</accession>
<keyword evidence="3 6" id="KW-0812">Transmembrane</keyword>
<feature type="domain" description="Protein root UVB sensitive/RUS" evidence="7">
    <location>
        <begin position="46"/>
        <end position="282"/>
    </location>
</feature>
<comment type="similarity">
    <text evidence="2">Belongs to the RUS1 family.</text>
</comment>
<dbReference type="Proteomes" id="UP000235786">
    <property type="component" value="Unassembled WGS sequence"/>
</dbReference>
<feature type="transmembrane region" description="Helical" evidence="6">
    <location>
        <begin position="241"/>
        <end position="263"/>
    </location>
</feature>
<evidence type="ECO:0000259" key="7">
    <source>
        <dbReference type="Pfam" id="PF04884"/>
    </source>
</evidence>
<keyword evidence="9" id="KW-1185">Reference proteome</keyword>
<evidence type="ECO:0000256" key="6">
    <source>
        <dbReference type="SAM" id="Phobius"/>
    </source>
</evidence>
<proteinExistence type="inferred from homology"/>
<sequence>MAQKPLNGGALEIEEFDQANNLVATYIESPSTGSGSRIDVIVPKYSDSYARSILNAFLPAGYPNSVTSDYLEYQIFDSLQAFSSSIAGMLSSRAVLEGIGVGDSHASPTAALLLTVLQESMGRIATILFAHRLGTSLEPECKMYRLAADIFNDAAMLLDCLSPALPKASRVALLSVSSVLRSLCGVAAGSSKASLSAHFATQGNLGELNAKDSSQETIISLMGMLAGSLVVSYISTKWATWTAMVFLLAIHLGTNYLAVRAVCMQTLNRQRANLVFSSLLEQLDNDETNYNNDRNLSRDDLPRFVCPSPEDVRLQERVFERDGVLRWKGEKLGYCKLGVELKTVLDCFGRADSATGSHKGPQLDELSKLLHIFKDGGYIVWYDQWRSTFLVVLEEGAGPVTMLKAWMFALHFAKYGKIKDGGSVIEVLERTRSHLARVEDDIIQQVAKQWDLEVSAMETHSGTRIRMRNDKR</sequence>
<evidence type="ECO:0000256" key="4">
    <source>
        <dbReference type="ARBA" id="ARBA00022989"/>
    </source>
</evidence>
<dbReference type="EMBL" id="KZ613941">
    <property type="protein sequence ID" value="PMD44004.1"/>
    <property type="molecule type" value="Genomic_DNA"/>
</dbReference>